<dbReference type="AlphaFoldDB" id="A0A4R4YKD0"/>
<organism evidence="1 2">
    <name type="scientific">Nonomuraea terrae</name>
    <dbReference type="NCBI Taxonomy" id="2530383"/>
    <lineage>
        <taxon>Bacteria</taxon>
        <taxon>Bacillati</taxon>
        <taxon>Actinomycetota</taxon>
        <taxon>Actinomycetes</taxon>
        <taxon>Streptosporangiales</taxon>
        <taxon>Streptosporangiaceae</taxon>
        <taxon>Nonomuraea</taxon>
    </lineage>
</organism>
<accession>A0A4R4YKD0</accession>
<keyword evidence="2" id="KW-1185">Reference proteome</keyword>
<dbReference type="InterPro" id="IPR001387">
    <property type="entry name" value="Cro/C1-type_HTH"/>
</dbReference>
<gene>
    <name evidence="1" type="ORF">E1286_24160</name>
</gene>
<name>A0A4R4YKD0_9ACTN</name>
<dbReference type="EMBL" id="SMKQ01000079">
    <property type="protein sequence ID" value="TDD45415.1"/>
    <property type="molecule type" value="Genomic_DNA"/>
</dbReference>
<proteinExistence type="predicted"/>
<protein>
    <submittedName>
        <fullName evidence="1">XRE family transcriptional regulator</fullName>
    </submittedName>
</protein>
<comment type="caution">
    <text evidence="1">The sequence shown here is derived from an EMBL/GenBank/DDBJ whole genome shotgun (WGS) entry which is preliminary data.</text>
</comment>
<dbReference type="RefSeq" id="WP_132615720.1">
    <property type="nucleotide sequence ID" value="NZ_SMKQ01000079.1"/>
</dbReference>
<dbReference type="OrthoDB" id="3541661at2"/>
<reference evidence="1 2" key="1">
    <citation type="submission" date="2019-03" db="EMBL/GenBank/DDBJ databases">
        <title>Draft genome sequences of novel Actinobacteria.</title>
        <authorList>
            <person name="Sahin N."/>
            <person name="Ay H."/>
            <person name="Saygin H."/>
        </authorList>
    </citation>
    <scope>NUCLEOTIDE SEQUENCE [LARGE SCALE GENOMIC DNA]</scope>
    <source>
        <strain evidence="1 2">CH32</strain>
    </source>
</reference>
<evidence type="ECO:0000313" key="1">
    <source>
        <dbReference type="EMBL" id="TDD45415.1"/>
    </source>
</evidence>
<dbReference type="CDD" id="cd00093">
    <property type="entry name" value="HTH_XRE"/>
    <property type="match status" value="1"/>
</dbReference>
<sequence>MTAPKHTTEVLCADCGQLSSHGGRHLCFTCYARNDYYGTLDQYPPLRTWLSTAARVEDYAELRRQQYMSLRDAAARLGVSERTAWRYEAKLRAVSA</sequence>
<evidence type="ECO:0000313" key="2">
    <source>
        <dbReference type="Proteomes" id="UP000295302"/>
    </source>
</evidence>
<dbReference type="Proteomes" id="UP000295302">
    <property type="component" value="Unassembled WGS sequence"/>
</dbReference>